<evidence type="ECO:0000256" key="1">
    <source>
        <dbReference type="ARBA" id="ARBA00004141"/>
    </source>
</evidence>
<reference evidence="7 8" key="1">
    <citation type="submission" date="2017-06" db="EMBL/GenBank/DDBJ databases">
        <title>Description of Rhodopirellula bahusiensis sp. nov.</title>
        <authorList>
            <person name="Kizina J."/>
            <person name="Harder J."/>
        </authorList>
    </citation>
    <scope>NUCLEOTIDE SEQUENCE [LARGE SCALE GENOMIC DNA]</scope>
    <source>
        <strain evidence="7 8">SWK21</strain>
    </source>
</reference>
<feature type="transmembrane region" description="Helical" evidence="6">
    <location>
        <begin position="132"/>
        <end position="148"/>
    </location>
</feature>
<dbReference type="CDD" id="cd13964">
    <property type="entry name" value="PT_UbiA_1"/>
    <property type="match status" value="1"/>
</dbReference>
<dbReference type="InterPro" id="IPR000537">
    <property type="entry name" value="UbiA_prenyltransferase"/>
</dbReference>
<protein>
    <recommendedName>
        <fullName evidence="9">Polyprenyltransferase</fullName>
    </recommendedName>
</protein>
<sequence>MNSKSSRSSLPTDVTLGTRLFSWAKLVRLPNGFTVVADVSAAFLLVLGASGWLRSGDDTAGSIWPSMALVVASGVALYWGGMVLNDVFDIRADRRARSERPLPRREIRLADARLVGWTLLVIGIILASLIGLVPGVIAILLSVCIVAYDGPFKRTRIASVLMGGCRVLSFLLGSTAAHSVIPAEQWQGRVSVLGEPVWMHITPVTFAFAIGMGLYITGVTTFARREAIGDRSMHLPLGWFGMTLGGVVLALAPRFAGVLSNADVPVNWTKGWQIDPAVIFPATIALMIVPTLARGWTAWQSPSPKRIQLTIKSAIMAIIPLMAAITMLGAGAIPSLCVFALMIPSMWLARRFRVT</sequence>
<dbReference type="GO" id="GO:0016020">
    <property type="term" value="C:membrane"/>
    <property type="evidence" value="ECO:0007669"/>
    <property type="project" value="UniProtKB-SubCell"/>
</dbReference>
<evidence type="ECO:0000313" key="7">
    <source>
        <dbReference type="EMBL" id="PHQ33377.1"/>
    </source>
</evidence>
<feature type="transmembrane region" description="Helical" evidence="6">
    <location>
        <begin position="276"/>
        <end position="293"/>
    </location>
</feature>
<dbReference type="AlphaFoldDB" id="A0A2G1W2W1"/>
<keyword evidence="4 6" id="KW-1133">Transmembrane helix</keyword>
<feature type="transmembrane region" description="Helical" evidence="6">
    <location>
        <begin position="63"/>
        <end position="88"/>
    </location>
</feature>
<evidence type="ECO:0000313" key="8">
    <source>
        <dbReference type="Proteomes" id="UP000225740"/>
    </source>
</evidence>
<dbReference type="PANTHER" id="PTHR42723:SF1">
    <property type="entry name" value="CHLOROPHYLL SYNTHASE, CHLOROPLASTIC"/>
    <property type="match status" value="1"/>
</dbReference>
<dbReference type="Proteomes" id="UP000225740">
    <property type="component" value="Unassembled WGS sequence"/>
</dbReference>
<name>A0A2G1W2W1_9BACT</name>
<evidence type="ECO:0008006" key="9">
    <source>
        <dbReference type="Google" id="ProtNLM"/>
    </source>
</evidence>
<evidence type="ECO:0000256" key="4">
    <source>
        <dbReference type="ARBA" id="ARBA00022989"/>
    </source>
</evidence>
<evidence type="ECO:0000256" key="2">
    <source>
        <dbReference type="ARBA" id="ARBA00022475"/>
    </source>
</evidence>
<feature type="transmembrane region" description="Helical" evidence="6">
    <location>
        <begin position="201"/>
        <end position="223"/>
    </location>
</feature>
<dbReference type="InterPro" id="IPR044878">
    <property type="entry name" value="UbiA_sf"/>
</dbReference>
<feature type="transmembrane region" description="Helical" evidence="6">
    <location>
        <begin position="314"/>
        <end position="343"/>
    </location>
</feature>
<accession>A0A2G1W2W1</accession>
<dbReference type="GO" id="GO:0016765">
    <property type="term" value="F:transferase activity, transferring alkyl or aryl (other than methyl) groups"/>
    <property type="evidence" value="ECO:0007669"/>
    <property type="project" value="InterPro"/>
</dbReference>
<dbReference type="Pfam" id="PF01040">
    <property type="entry name" value="UbiA"/>
    <property type="match status" value="1"/>
</dbReference>
<comment type="subcellular location">
    <subcellularLocation>
        <location evidence="1">Membrane</location>
        <topology evidence="1">Multi-pass membrane protein</topology>
    </subcellularLocation>
</comment>
<dbReference type="OrthoDB" id="2908954at2"/>
<feature type="transmembrane region" description="Helical" evidence="6">
    <location>
        <begin position="160"/>
        <end position="181"/>
    </location>
</feature>
<proteinExistence type="predicted"/>
<evidence type="ECO:0000256" key="6">
    <source>
        <dbReference type="SAM" id="Phobius"/>
    </source>
</evidence>
<comment type="caution">
    <text evidence="7">The sequence shown here is derived from an EMBL/GenBank/DDBJ whole genome shotgun (WGS) entry which is preliminary data.</text>
</comment>
<keyword evidence="2" id="KW-1003">Cell membrane</keyword>
<organism evidence="7 8">
    <name type="scientific">Rhodopirellula bahusiensis</name>
    <dbReference type="NCBI Taxonomy" id="2014065"/>
    <lineage>
        <taxon>Bacteria</taxon>
        <taxon>Pseudomonadati</taxon>
        <taxon>Planctomycetota</taxon>
        <taxon>Planctomycetia</taxon>
        <taxon>Pirellulales</taxon>
        <taxon>Pirellulaceae</taxon>
        <taxon>Rhodopirellula</taxon>
    </lineage>
</organism>
<feature type="transmembrane region" description="Helical" evidence="6">
    <location>
        <begin position="29"/>
        <end position="51"/>
    </location>
</feature>
<feature type="transmembrane region" description="Helical" evidence="6">
    <location>
        <begin position="235"/>
        <end position="256"/>
    </location>
</feature>
<keyword evidence="5 6" id="KW-0472">Membrane</keyword>
<dbReference type="PANTHER" id="PTHR42723">
    <property type="entry name" value="CHLOROPHYLL SYNTHASE"/>
    <property type="match status" value="1"/>
</dbReference>
<keyword evidence="3 6" id="KW-0812">Transmembrane</keyword>
<dbReference type="InterPro" id="IPR050475">
    <property type="entry name" value="Prenyltransferase_related"/>
</dbReference>
<dbReference type="EMBL" id="NIZW01000017">
    <property type="protein sequence ID" value="PHQ33377.1"/>
    <property type="molecule type" value="Genomic_DNA"/>
</dbReference>
<dbReference type="GeneID" id="90610349"/>
<evidence type="ECO:0000256" key="5">
    <source>
        <dbReference type="ARBA" id="ARBA00023136"/>
    </source>
</evidence>
<dbReference type="RefSeq" id="WP_099262486.1">
    <property type="nucleotide sequence ID" value="NZ_NIZW01000017.1"/>
</dbReference>
<keyword evidence="8" id="KW-1185">Reference proteome</keyword>
<gene>
    <name evidence="7" type="ORF">CEE69_20330</name>
</gene>
<evidence type="ECO:0000256" key="3">
    <source>
        <dbReference type="ARBA" id="ARBA00022692"/>
    </source>
</evidence>
<dbReference type="Gene3D" id="1.10.357.140">
    <property type="entry name" value="UbiA prenyltransferase"/>
    <property type="match status" value="1"/>
</dbReference>